<organism evidence="2 3">
    <name type="scientific">Ralstonia psammae</name>
    <dbReference type="NCBI Taxonomy" id="3058598"/>
    <lineage>
        <taxon>Bacteria</taxon>
        <taxon>Pseudomonadati</taxon>
        <taxon>Pseudomonadota</taxon>
        <taxon>Betaproteobacteria</taxon>
        <taxon>Burkholderiales</taxon>
        <taxon>Burkholderiaceae</taxon>
        <taxon>Ralstonia</taxon>
    </lineage>
</organism>
<gene>
    <name evidence="2" type="ORF">LMG19083_05017</name>
</gene>
<reference evidence="2 3" key="1">
    <citation type="submission" date="2023-07" db="EMBL/GenBank/DDBJ databases">
        <authorList>
            <person name="Peeters C."/>
        </authorList>
    </citation>
    <scope>NUCLEOTIDE SEQUENCE [LARGE SCALE GENOMIC DNA]</scope>
    <source>
        <strain evidence="2 3">LMG 19083</strain>
    </source>
</reference>
<keyword evidence="3" id="KW-1185">Reference proteome</keyword>
<proteinExistence type="predicted"/>
<accession>A0ABM9K013</accession>
<feature type="compositionally biased region" description="Basic and acidic residues" evidence="1">
    <location>
        <begin position="322"/>
        <end position="336"/>
    </location>
</feature>
<comment type="caution">
    <text evidence="2">The sequence shown here is derived from an EMBL/GenBank/DDBJ whole genome shotgun (WGS) entry which is preliminary data.</text>
</comment>
<feature type="region of interest" description="Disordered" evidence="1">
    <location>
        <begin position="266"/>
        <end position="360"/>
    </location>
</feature>
<evidence type="ECO:0000313" key="3">
    <source>
        <dbReference type="Proteomes" id="UP001189813"/>
    </source>
</evidence>
<dbReference type="EMBL" id="CATZBU010000034">
    <property type="protein sequence ID" value="CAJ0809765.1"/>
    <property type="molecule type" value="Genomic_DNA"/>
</dbReference>
<evidence type="ECO:0000313" key="2">
    <source>
        <dbReference type="EMBL" id="CAJ0809765.1"/>
    </source>
</evidence>
<protein>
    <submittedName>
        <fullName evidence="2">Uncharacterized protein</fullName>
    </submittedName>
</protein>
<name>A0ABM9K013_9RALS</name>
<dbReference type="Proteomes" id="UP001189813">
    <property type="component" value="Unassembled WGS sequence"/>
</dbReference>
<sequence>MQASTGQHLASAGSHGGEARACEAVAAGVRALAYRAYALEEYEIAADVFNGGQPDEAIKHLEKAERHFVNAQRVIGVGAALVAEVTARQYSVQAQIAFSRGTAALGTQVRGDNRGKELAAKCFEHSSRRNAAIVAVDGAPSEIVERAQRDMHMALGFAANTRGDIAKSEGQFEVAVDRHEEARRAWLNRLEVTSGPISARTEFEVRQVFARAKAAECRTLLAAKNDDREGAAVHAQEWVAAQQEGAQKAEATAFATYAQNQLRRAREEAAPYLSSTRDNDAANANGAQSSRPSPGGENPAMLAAEPAPRAETVLASHAMEGNNKRGADDGDGEPSRKQPRLSPSSRFPYSQPGKGQGIGK</sequence>
<evidence type="ECO:0000256" key="1">
    <source>
        <dbReference type="SAM" id="MobiDB-lite"/>
    </source>
</evidence>